<sequence length="66" mass="6741">MATSPQQEGGSAYTGEATAAATDQGAPQRKKDRTHWLYIMVIVAVFAGAAIGLIAPEAGIALEPLG</sequence>
<keyword evidence="2" id="KW-1133">Transmembrane helix</keyword>
<proteinExistence type="predicted"/>
<reference evidence="3" key="2">
    <citation type="submission" date="2021-09" db="EMBL/GenBank/DDBJ databases">
        <authorList>
            <person name="Gilroy R."/>
        </authorList>
    </citation>
    <scope>NUCLEOTIDE SEQUENCE</scope>
    <source>
        <strain evidence="3">CHK139-4039</strain>
    </source>
</reference>
<name>A0A9D2UKT0_BREEP</name>
<feature type="region of interest" description="Disordered" evidence="1">
    <location>
        <begin position="1"/>
        <end position="31"/>
    </location>
</feature>
<feature type="transmembrane region" description="Helical" evidence="2">
    <location>
        <begin position="36"/>
        <end position="55"/>
    </location>
</feature>
<evidence type="ECO:0000313" key="3">
    <source>
        <dbReference type="EMBL" id="HJE76847.1"/>
    </source>
</evidence>
<protein>
    <submittedName>
        <fullName evidence="3">Uncharacterized protein</fullName>
    </submittedName>
</protein>
<keyword evidence="2" id="KW-0472">Membrane</keyword>
<evidence type="ECO:0000256" key="2">
    <source>
        <dbReference type="SAM" id="Phobius"/>
    </source>
</evidence>
<reference evidence="3" key="1">
    <citation type="journal article" date="2021" name="PeerJ">
        <title>Extensive microbial diversity within the chicken gut microbiome revealed by metagenomics and culture.</title>
        <authorList>
            <person name="Gilroy R."/>
            <person name="Ravi A."/>
            <person name="Getino M."/>
            <person name="Pursley I."/>
            <person name="Horton D.L."/>
            <person name="Alikhan N.F."/>
            <person name="Baker D."/>
            <person name="Gharbi K."/>
            <person name="Hall N."/>
            <person name="Watson M."/>
            <person name="Adriaenssens E.M."/>
            <person name="Foster-Nyarko E."/>
            <person name="Jarju S."/>
            <person name="Secka A."/>
            <person name="Antonio M."/>
            <person name="Oren A."/>
            <person name="Chaudhuri R.R."/>
            <person name="La Ragione R."/>
            <person name="Hildebrand F."/>
            <person name="Pallen M.J."/>
        </authorList>
    </citation>
    <scope>NUCLEOTIDE SEQUENCE</scope>
    <source>
        <strain evidence="3">CHK139-4039</strain>
    </source>
</reference>
<accession>A0A9D2UKT0</accession>
<dbReference type="EMBL" id="DYXR01000083">
    <property type="protein sequence ID" value="HJE76847.1"/>
    <property type="molecule type" value="Genomic_DNA"/>
</dbReference>
<dbReference type="Proteomes" id="UP000743760">
    <property type="component" value="Unassembled WGS sequence"/>
</dbReference>
<evidence type="ECO:0000313" key="4">
    <source>
        <dbReference type="Proteomes" id="UP000743760"/>
    </source>
</evidence>
<gene>
    <name evidence="3" type="ORF">K8V74_02765</name>
</gene>
<feature type="non-terminal residue" evidence="3">
    <location>
        <position position="66"/>
    </location>
</feature>
<keyword evidence="2" id="KW-0812">Transmembrane</keyword>
<dbReference type="AlphaFoldDB" id="A0A9D2UKT0"/>
<organism evidence="3 4">
    <name type="scientific">Brevibacterium epidermidis</name>
    <dbReference type="NCBI Taxonomy" id="1698"/>
    <lineage>
        <taxon>Bacteria</taxon>
        <taxon>Bacillati</taxon>
        <taxon>Actinomycetota</taxon>
        <taxon>Actinomycetes</taxon>
        <taxon>Micrococcales</taxon>
        <taxon>Brevibacteriaceae</taxon>
        <taxon>Brevibacterium</taxon>
    </lineage>
</organism>
<comment type="caution">
    <text evidence="3">The sequence shown here is derived from an EMBL/GenBank/DDBJ whole genome shotgun (WGS) entry which is preliminary data.</text>
</comment>
<evidence type="ECO:0000256" key="1">
    <source>
        <dbReference type="SAM" id="MobiDB-lite"/>
    </source>
</evidence>